<organism evidence="1 2">
    <name type="scientific">Moraxella catarrhalis</name>
    <name type="common">Branhamella catarrhalis</name>
    <dbReference type="NCBI Taxonomy" id="480"/>
    <lineage>
        <taxon>Bacteria</taxon>
        <taxon>Pseudomonadati</taxon>
        <taxon>Pseudomonadota</taxon>
        <taxon>Gammaproteobacteria</taxon>
        <taxon>Moraxellales</taxon>
        <taxon>Moraxellaceae</taxon>
        <taxon>Moraxella</taxon>
    </lineage>
</organism>
<name>A0A7Z1A3F0_MORCA</name>
<accession>A0A7Z1A3F0</accession>
<comment type="caution">
    <text evidence="1">The sequence shown here is derived from an EMBL/GenBank/DDBJ whole genome shotgun (WGS) entry which is preliminary data.</text>
</comment>
<dbReference type="AlphaFoldDB" id="A0A7Z1A3F0"/>
<proteinExistence type="predicted"/>
<dbReference type="EMBL" id="LXHE01000017">
    <property type="protein sequence ID" value="OAV00036.1"/>
    <property type="molecule type" value="Genomic_DNA"/>
</dbReference>
<reference evidence="1 2" key="1">
    <citation type="journal article" date="2016" name="Genome Biol. Evol.">
        <title>Comparative Genomic Analyses of the Moraxella catarrhalis Serosensitive and Seroresistant Lineages Demonstrate Their Independent Evolution.</title>
        <authorList>
            <person name="Earl J.P."/>
            <person name="de Vries S.P."/>
            <person name="Ahmed A."/>
            <person name="Powell E."/>
            <person name="Schultz M.P."/>
            <person name="Hermans P.W."/>
            <person name="Hill D.J."/>
            <person name="Zhou Z."/>
            <person name="Constantinidou C.I."/>
            <person name="Hu F.Z."/>
            <person name="Bootsma H.J."/>
            <person name="Ehrlich G.D."/>
        </authorList>
    </citation>
    <scope>NUCLEOTIDE SEQUENCE [LARGE SCALE GENOMIC DNA]</scope>
    <source>
        <strain evidence="1 2">Z7574</strain>
    </source>
</reference>
<gene>
    <name evidence="1" type="ORF">AO382_1828</name>
</gene>
<protein>
    <submittedName>
        <fullName evidence="1">Uncharacterized protein</fullName>
    </submittedName>
</protein>
<sequence>MKKIVDICDIYIYEDGTILEFSSSKWGDYSDIILDKRKRDMKPIFLVNKLIYEDGSEWIPPFSEDIQIINKDRTEFLVIFGEEPNSFSQIKEPPWYFPPPDNAAIYYSDGTLKHQITIPKNADGNFIFTEAGHSVKYPHLKTVILQFTNPKINKGGWYNLYAIDPDIPELISTGQMIKW</sequence>
<dbReference type="RefSeq" id="WP_064619981.1">
    <property type="nucleotide sequence ID" value="NZ_LXHE01000017.1"/>
</dbReference>
<evidence type="ECO:0000313" key="2">
    <source>
        <dbReference type="Proteomes" id="UP000078446"/>
    </source>
</evidence>
<dbReference type="Proteomes" id="UP000078446">
    <property type="component" value="Unassembled WGS sequence"/>
</dbReference>
<evidence type="ECO:0000313" key="1">
    <source>
        <dbReference type="EMBL" id="OAV00036.1"/>
    </source>
</evidence>